<comment type="caution">
    <text evidence="2">The sequence shown here is derived from an EMBL/GenBank/DDBJ whole genome shotgun (WGS) entry which is preliminary data.</text>
</comment>
<dbReference type="Proteomes" id="UP001302602">
    <property type="component" value="Unassembled WGS sequence"/>
</dbReference>
<organism evidence="2 3">
    <name type="scientific">Parathielavia appendiculata</name>
    <dbReference type="NCBI Taxonomy" id="2587402"/>
    <lineage>
        <taxon>Eukaryota</taxon>
        <taxon>Fungi</taxon>
        <taxon>Dikarya</taxon>
        <taxon>Ascomycota</taxon>
        <taxon>Pezizomycotina</taxon>
        <taxon>Sordariomycetes</taxon>
        <taxon>Sordariomycetidae</taxon>
        <taxon>Sordariales</taxon>
        <taxon>Chaetomiaceae</taxon>
        <taxon>Parathielavia</taxon>
    </lineage>
</organism>
<name>A0AAN6YZC4_9PEZI</name>
<feature type="region of interest" description="Disordered" evidence="1">
    <location>
        <begin position="159"/>
        <end position="179"/>
    </location>
</feature>
<evidence type="ECO:0000256" key="1">
    <source>
        <dbReference type="SAM" id="MobiDB-lite"/>
    </source>
</evidence>
<evidence type="ECO:0000313" key="2">
    <source>
        <dbReference type="EMBL" id="KAK4119810.1"/>
    </source>
</evidence>
<dbReference type="GeneID" id="87834156"/>
<dbReference type="AlphaFoldDB" id="A0AAN6YZC4"/>
<sequence>MIRVLECVRDETRTTEYIVTSLISVQGATPSQVKRKREAKYGQACYHYSSAIRVNNQWAALTCPPEAATSSTIREKDSPAYCLSPPVIVEWYSGGEASNAQPVRLLSNKQNQAAGNGMWWNLCFREPLAALPDRVIRDRVAAARTSSTVMDGKQVYDDGLWDTPAGGEPRLPRTRASPC</sequence>
<gene>
    <name evidence="2" type="ORF">N657DRAFT_706293</name>
</gene>
<dbReference type="EMBL" id="MU853244">
    <property type="protein sequence ID" value="KAK4119810.1"/>
    <property type="molecule type" value="Genomic_DNA"/>
</dbReference>
<keyword evidence="3" id="KW-1185">Reference proteome</keyword>
<proteinExistence type="predicted"/>
<evidence type="ECO:0000313" key="3">
    <source>
        <dbReference type="Proteomes" id="UP001302602"/>
    </source>
</evidence>
<protein>
    <submittedName>
        <fullName evidence="2">Uncharacterized protein</fullName>
    </submittedName>
</protein>
<reference evidence="2" key="2">
    <citation type="submission" date="2023-05" db="EMBL/GenBank/DDBJ databases">
        <authorList>
            <consortium name="Lawrence Berkeley National Laboratory"/>
            <person name="Steindorff A."/>
            <person name="Hensen N."/>
            <person name="Bonometti L."/>
            <person name="Westerberg I."/>
            <person name="Brannstrom I.O."/>
            <person name="Guillou S."/>
            <person name="Cros-Aarteil S."/>
            <person name="Calhoun S."/>
            <person name="Haridas S."/>
            <person name="Kuo A."/>
            <person name="Mondo S."/>
            <person name="Pangilinan J."/>
            <person name="Riley R."/>
            <person name="Labutti K."/>
            <person name="Andreopoulos B."/>
            <person name="Lipzen A."/>
            <person name="Chen C."/>
            <person name="Yanf M."/>
            <person name="Daum C."/>
            <person name="Ng V."/>
            <person name="Clum A."/>
            <person name="Ohm R."/>
            <person name="Martin F."/>
            <person name="Silar P."/>
            <person name="Natvig D."/>
            <person name="Lalanne C."/>
            <person name="Gautier V."/>
            <person name="Ament-Velasquez S.L."/>
            <person name="Kruys A."/>
            <person name="Hutchinson M.I."/>
            <person name="Powell A.J."/>
            <person name="Barry K."/>
            <person name="Miller A.N."/>
            <person name="Grigoriev I.V."/>
            <person name="Debuchy R."/>
            <person name="Gladieux P."/>
            <person name="Thoren M.H."/>
            <person name="Johannesson H."/>
        </authorList>
    </citation>
    <scope>NUCLEOTIDE SEQUENCE</scope>
    <source>
        <strain evidence="2">CBS 731.68</strain>
    </source>
</reference>
<accession>A0AAN6YZC4</accession>
<reference evidence="2" key="1">
    <citation type="journal article" date="2023" name="Mol. Phylogenet. Evol.">
        <title>Genome-scale phylogeny and comparative genomics of the fungal order Sordariales.</title>
        <authorList>
            <person name="Hensen N."/>
            <person name="Bonometti L."/>
            <person name="Westerberg I."/>
            <person name="Brannstrom I.O."/>
            <person name="Guillou S."/>
            <person name="Cros-Aarteil S."/>
            <person name="Calhoun S."/>
            <person name="Haridas S."/>
            <person name="Kuo A."/>
            <person name="Mondo S."/>
            <person name="Pangilinan J."/>
            <person name="Riley R."/>
            <person name="LaButti K."/>
            <person name="Andreopoulos B."/>
            <person name="Lipzen A."/>
            <person name="Chen C."/>
            <person name="Yan M."/>
            <person name="Daum C."/>
            <person name="Ng V."/>
            <person name="Clum A."/>
            <person name="Steindorff A."/>
            <person name="Ohm R.A."/>
            <person name="Martin F."/>
            <person name="Silar P."/>
            <person name="Natvig D.O."/>
            <person name="Lalanne C."/>
            <person name="Gautier V."/>
            <person name="Ament-Velasquez S.L."/>
            <person name="Kruys A."/>
            <person name="Hutchinson M.I."/>
            <person name="Powell A.J."/>
            <person name="Barry K."/>
            <person name="Miller A.N."/>
            <person name="Grigoriev I.V."/>
            <person name="Debuchy R."/>
            <person name="Gladieux P."/>
            <person name="Hiltunen Thoren M."/>
            <person name="Johannesson H."/>
        </authorList>
    </citation>
    <scope>NUCLEOTIDE SEQUENCE</scope>
    <source>
        <strain evidence="2">CBS 731.68</strain>
    </source>
</reference>
<dbReference type="RefSeq" id="XP_062643583.1">
    <property type="nucleotide sequence ID" value="XM_062797384.1"/>
</dbReference>